<dbReference type="EMBL" id="ML119060">
    <property type="protein sequence ID" value="ROT35738.1"/>
    <property type="molecule type" value="Genomic_DNA"/>
</dbReference>
<dbReference type="Proteomes" id="UP000272025">
    <property type="component" value="Unassembled WGS sequence"/>
</dbReference>
<organism evidence="1 2">
    <name type="scientific">Sodiomyces alkalinus (strain CBS 110278 / VKM F-3762 / F11)</name>
    <name type="common">Alkaliphilic filamentous fungus</name>
    <dbReference type="NCBI Taxonomy" id="1314773"/>
    <lineage>
        <taxon>Eukaryota</taxon>
        <taxon>Fungi</taxon>
        <taxon>Dikarya</taxon>
        <taxon>Ascomycota</taxon>
        <taxon>Pezizomycotina</taxon>
        <taxon>Sordariomycetes</taxon>
        <taxon>Hypocreomycetidae</taxon>
        <taxon>Glomerellales</taxon>
        <taxon>Plectosphaerellaceae</taxon>
        <taxon>Sodiomyces</taxon>
    </lineage>
</organism>
<protein>
    <submittedName>
        <fullName evidence="1">Uncharacterized protein</fullName>
    </submittedName>
</protein>
<dbReference type="AlphaFoldDB" id="A0A3N2PMI9"/>
<name>A0A3N2PMI9_SODAK</name>
<reference evidence="1 2" key="1">
    <citation type="journal article" date="2018" name="Mol. Ecol.">
        <title>The obligate alkalophilic soda-lake fungus Sodiomyces alkalinus has shifted to a protein diet.</title>
        <authorList>
            <person name="Grum-Grzhimaylo A.A."/>
            <person name="Falkoski D.L."/>
            <person name="van den Heuvel J."/>
            <person name="Valero-Jimenez C.A."/>
            <person name="Min B."/>
            <person name="Choi I.G."/>
            <person name="Lipzen A."/>
            <person name="Daum C.G."/>
            <person name="Aanen D.K."/>
            <person name="Tsang A."/>
            <person name="Henrissat B."/>
            <person name="Bilanenko E.N."/>
            <person name="de Vries R.P."/>
            <person name="van Kan J.A.L."/>
            <person name="Grigoriev I.V."/>
            <person name="Debets A.J.M."/>
        </authorList>
    </citation>
    <scope>NUCLEOTIDE SEQUENCE [LARGE SCALE GENOMIC DNA]</scope>
    <source>
        <strain evidence="1 2">F11</strain>
    </source>
</reference>
<proteinExistence type="predicted"/>
<keyword evidence="2" id="KW-1185">Reference proteome</keyword>
<evidence type="ECO:0000313" key="2">
    <source>
        <dbReference type="Proteomes" id="UP000272025"/>
    </source>
</evidence>
<evidence type="ECO:0000313" key="1">
    <source>
        <dbReference type="EMBL" id="ROT35738.1"/>
    </source>
</evidence>
<dbReference type="RefSeq" id="XP_028463544.1">
    <property type="nucleotide sequence ID" value="XM_028615145.1"/>
</dbReference>
<gene>
    <name evidence="1" type="ORF">SODALDRAFT_381033</name>
</gene>
<sequence>MNPVQTENNTFQLTLSIPNLVLTLSTRQHRPPGKRRGCLRIQSSELHHVLFDFNHNDGSTLAGDERRHPFNLFDAKAGPVFRVDSWPKIPFPLDTRTPPLYTRSVRPSLSKQEGQIPRLAAFAWLGTESSTTLVRTPASFPPCRPYFRPDEPASSVLHYPTNIGVGENGSTIENDHTIREGGMVLPAISPRWDAITTPPGLDRVYEYNIAAYQPAYHDQSCLCLLTSQSVMDPMNGITSFQHVWHRNLRRKATGLFRKLLRRGQAEQRIRPSYPFAPPFQYTVSSAALEVLRDTKGSNISLEAPSANHPPPPLQNLVYQPLYPSKHGLSFTPMPPQHASQRLAASIEEQNDIALSSESPLVVNTTIANNLPMLWTWDFDITD</sequence>
<dbReference type="GeneID" id="39583622"/>
<accession>A0A3N2PMI9</accession>